<name>A0ABU2CQE2_9MICO</name>
<dbReference type="Pfam" id="PF02518">
    <property type="entry name" value="HATPase_c"/>
    <property type="match status" value="1"/>
</dbReference>
<evidence type="ECO:0000313" key="14">
    <source>
        <dbReference type="Proteomes" id="UP001183585"/>
    </source>
</evidence>
<dbReference type="InterPro" id="IPR011712">
    <property type="entry name" value="Sig_transdc_His_kin_sub3_dim/P"/>
</dbReference>
<dbReference type="InterPro" id="IPR036890">
    <property type="entry name" value="HATPase_C_sf"/>
</dbReference>
<keyword evidence="14" id="KW-1185">Reference proteome</keyword>
<keyword evidence="11" id="KW-0472">Membrane</keyword>
<feature type="domain" description="Histidine kinase/HSP90-like ATPase" evidence="12">
    <location>
        <begin position="307"/>
        <end position="393"/>
    </location>
</feature>
<feature type="transmembrane region" description="Helical" evidence="11">
    <location>
        <begin position="87"/>
        <end position="109"/>
    </location>
</feature>
<keyword evidence="8" id="KW-0902">Two-component regulatory system</keyword>
<comment type="caution">
    <text evidence="13">The sequence shown here is derived from an EMBL/GenBank/DDBJ whole genome shotgun (WGS) entry which is preliminary data.</text>
</comment>
<evidence type="ECO:0000256" key="9">
    <source>
        <dbReference type="SAM" id="Coils"/>
    </source>
</evidence>
<organism evidence="13 14">
    <name type="scientific">Promicromonospora iranensis</name>
    <dbReference type="NCBI Taxonomy" id="1105144"/>
    <lineage>
        <taxon>Bacteria</taxon>
        <taxon>Bacillati</taxon>
        <taxon>Actinomycetota</taxon>
        <taxon>Actinomycetes</taxon>
        <taxon>Micrococcales</taxon>
        <taxon>Promicromonosporaceae</taxon>
        <taxon>Promicromonospora</taxon>
    </lineage>
</organism>
<dbReference type="Pfam" id="PF07730">
    <property type="entry name" value="HisKA_3"/>
    <property type="match status" value="1"/>
</dbReference>
<evidence type="ECO:0000256" key="6">
    <source>
        <dbReference type="ARBA" id="ARBA00022777"/>
    </source>
</evidence>
<keyword evidence="3" id="KW-0597">Phosphoprotein</keyword>
<evidence type="ECO:0000256" key="1">
    <source>
        <dbReference type="ARBA" id="ARBA00000085"/>
    </source>
</evidence>
<evidence type="ECO:0000256" key="4">
    <source>
        <dbReference type="ARBA" id="ARBA00022679"/>
    </source>
</evidence>
<keyword evidence="9" id="KW-0175">Coiled coil</keyword>
<comment type="catalytic activity">
    <reaction evidence="1">
        <text>ATP + protein L-histidine = ADP + protein N-phospho-L-histidine.</text>
        <dbReference type="EC" id="2.7.13.3"/>
    </reaction>
</comment>
<sequence>MTAADPLDCPPDDGTTSARPGRHPWSSWHVAAPAMMVLTALMVWAVLSQRAAVPGVLGAHQLLVLDSAVALAALALVPLLWSRRPVAVVLMLTVLAAISPVATPAATAGTLQIARWFPLRTAVLVTSAGVCAHAVQALWRPPALPLGWWLLCDVAVHAALLGWGAFGQARAQVLRDLRERARRAETERGRALTEARAAERNRIAAEMHDALGHRLSLLAATAGAVEFRPDAPPEQLAAAAGRVRSGAAEALEDLRQLVRLLRDGSDRLAPPPVLTDVRGLVDAARSVGTTVTLDLPDVPTGEGPPPAVATAAYRVVQEGLTNVRRHAPGATVRVTVAARAGEVRITVADDGPPRPESRAPGTGLVGLRERVELLGGTLDADRSTAGFTLDVRIPWR</sequence>
<dbReference type="RefSeq" id="WP_274997972.1">
    <property type="nucleotide sequence ID" value="NZ_JAJQQP010000019.1"/>
</dbReference>
<dbReference type="InterPro" id="IPR003594">
    <property type="entry name" value="HATPase_dom"/>
</dbReference>
<dbReference type="InterPro" id="IPR050482">
    <property type="entry name" value="Sensor_HK_TwoCompSys"/>
</dbReference>
<evidence type="ECO:0000256" key="10">
    <source>
        <dbReference type="SAM" id="MobiDB-lite"/>
    </source>
</evidence>
<keyword evidence="6 13" id="KW-0418">Kinase</keyword>
<dbReference type="Gene3D" id="1.20.5.1930">
    <property type="match status" value="1"/>
</dbReference>
<keyword evidence="11" id="KW-1133">Transmembrane helix</keyword>
<evidence type="ECO:0000256" key="11">
    <source>
        <dbReference type="SAM" id="Phobius"/>
    </source>
</evidence>
<evidence type="ECO:0000256" key="5">
    <source>
        <dbReference type="ARBA" id="ARBA00022741"/>
    </source>
</evidence>
<proteinExistence type="predicted"/>
<dbReference type="PANTHER" id="PTHR24421:SF10">
    <property type="entry name" value="NITRATE_NITRITE SENSOR PROTEIN NARQ"/>
    <property type="match status" value="1"/>
</dbReference>
<dbReference type="EC" id="2.7.13.3" evidence="2"/>
<dbReference type="Gene3D" id="3.30.565.10">
    <property type="entry name" value="Histidine kinase-like ATPase, C-terminal domain"/>
    <property type="match status" value="1"/>
</dbReference>
<accession>A0ABU2CQE2</accession>
<dbReference type="EMBL" id="JAVDYE010000001">
    <property type="protein sequence ID" value="MDR7383550.1"/>
    <property type="molecule type" value="Genomic_DNA"/>
</dbReference>
<keyword evidence="4" id="KW-0808">Transferase</keyword>
<feature type="region of interest" description="Disordered" evidence="10">
    <location>
        <begin position="1"/>
        <end position="22"/>
    </location>
</feature>
<dbReference type="Proteomes" id="UP001183585">
    <property type="component" value="Unassembled WGS sequence"/>
</dbReference>
<dbReference type="CDD" id="cd16917">
    <property type="entry name" value="HATPase_UhpB-NarQ-NarX-like"/>
    <property type="match status" value="1"/>
</dbReference>
<protein>
    <recommendedName>
        <fullName evidence="2">histidine kinase</fullName>
        <ecNumber evidence="2">2.7.13.3</ecNumber>
    </recommendedName>
</protein>
<dbReference type="SUPFAM" id="SSF55874">
    <property type="entry name" value="ATPase domain of HSP90 chaperone/DNA topoisomerase II/histidine kinase"/>
    <property type="match status" value="1"/>
</dbReference>
<keyword evidence="7" id="KW-0067">ATP-binding</keyword>
<evidence type="ECO:0000313" key="13">
    <source>
        <dbReference type="EMBL" id="MDR7383550.1"/>
    </source>
</evidence>
<evidence type="ECO:0000256" key="7">
    <source>
        <dbReference type="ARBA" id="ARBA00022840"/>
    </source>
</evidence>
<evidence type="ECO:0000256" key="3">
    <source>
        <dbReference type="ARBA" id="ARBA00022553"/>
    </source>
</evidence>
<keyword evidence="11" id="KW-0812">Transmembrane</keyword>
<evidence type="ECO:0000259" key="12">
    <source>
        <dbReference type="SMART" id="SM00387"/>
    </source>
</evidence>
<gene>
    <name evidence="13" type="ORF">J2S48_003065</name>
</gene>
<feature type="transmembrane region" description="Helical" evidence="11">
    <location>
        <begin position="59"/>
        <end position="81"/>
    </location>
</feature>
<feature type="transmembrane region" description="Helical" evidence="11">
    <location>
        <begin position="28"/>
        <end position="47"/>
    </location>
</feature>
<feature type="coiled-coil region" evidence="9">
    <location>
        <begin position="174"/>
        <end position="201"/>
    </location>
</feature>
<dbReference type="GO" id="GO:0016301">
    <property type="term" value="F:kinase activity"/>
    <property type="evidence" value="ECO:0007669"/>
    <property type="project" value="UniProtKB-KW"/>
</dbReference>
<reference evidence="13 14" key="1">
    <citation type="submission" date="2023-07" db="EMBL/GenBank/DDBJ databases">
        <title>Sequencing the genomes of 1000 actinobacteria strains.</title>
        <authorList>
            <person name="Klenk H.-P."/>
        </authorList>
    </citation>
    <scope>NUCLEOTIDE SEQUENCE [LARGE SCALE GENOMIC DNA]</scope>
    <source>
        <strain evidence="13 14">DSM 45554</strain>
    </source>
</reference>
<dbReference type="PANTHER" id="PTHR24421">
    <property type="entry name" value="NITRATE/NITRITE SENSOR PROTEIN NARX-RELATED"/>
    <property type="match status" value="1"/>
</dbReference>
<dbReference type="SMART" id="SM00387">
    <property type="entry name" value="HATPase_c"/>
    <property type="match status" value="1"/>
</dbReference>
<evidence type="ECO:0000256" key="2">
    <source>
        <dbReference type="ARBA" id="ARBA00012438"/>
    </source>
</evidence>
<evidence type="ECO:0000256" key="8">
    <source>
        <dbReference type="ARBA" id="ARBA00023012"/>
    </source>
</evidence>
<keyword evidence="5" id="KW-0547">Nucleotide-binding</keyword>